<evidence type="ECO:0000259" key="8">
    <source>
        <dbReference type="PROSITE" id="PS50928"/>
    </source>
</evidence>
<dbReference type="InterPro" id="IPR000515">
    <property type="entry name" value="MetI-like"/>
</dbReference>
<keyword evidence="3" id="KW-1003">Cell membrane</keyword>
<dbReference type="Pfam" id="PF00528">
    <property type="entry name" value="BPD_transp_1"/>
    <property type="match status" value="1"/>
</dbReference>
<feature type="transmembrane region" description="Helical" evidence="7">
    <location>
        <begin position="132"/>
        <end position="153"/>
    </location>
</feature>
<evidence type="ECO:0000313" key="10">
    <source>
        <dbReference type="Proteomes" id="UP001589702"/>
    </source>
</evidence>
<dbReference type="PANTHER" id="PTHR30151">
    <property type="entry name" value="ALKANE SULFONATE ABC TRANSPORTER-RELATED, MEMBRANE SUBUNIT"/>
    <property type="match status" value="1"/>
</dbReference>
<dbReference type="CDD" id="cd06261">
    <property type="entry name" value="TM_PBP2"/>
    <property type="match status" value="1"/>
</dbReference>
<dbReference type="InterPro" id="IPR035906">
    <property type="entry name" value="MetI-like_sf"/>
</dbReference>
<reference evidence="9 10" key="1">
    <citation type="submission" date="2024-09" db="EMBL/GenBank/DDBJ databases">
        <authorList>
            <person name="Sun Q."/>
            <person name="Mori K."/>
        </authorList>
    </citation>
    <scope>NUCLEOTIDE SEQUENCE [LARGE SCALE GENOMIC DNA]</scope>
    <source>
        <strain evidence="9 10">JCM 1334</strain>
    </source>
</reference>
<evidence type="ECO:0000256" key="4">
    <source>
        <dbReference type="ARBA" id="ARBA00022692"/>
    </source>
</evidence>
<organism evidence="9 10">
    <name type="scientific">Arthrobacter ramosus</name>
    <dbReference type="NCBI Taxonomy" id="1672"/>
    <lineage>
        <taxon>Bacteria</taxon>
        <taxon>Bacillati</taxon>
        <taxon>Actinomycetota</taxon>
        <taxon>Actinomycetes</taxon>
        <taxon>Micrococcales</taxon>
        <taxon>Micrococcaceae</taxon>
        <taxon>Arthrobacter</taxon>
    </lineage>
</organism>
<keyword evidence="4 7" id="KW-0812">Transmembrane</keyword>
<dbReference type="EMBL" id="JBHMBC010000007">
    <property type="protein sequence ID" value="MFB9818485.1"/>
    <property type="molecule type" value="Genomic_DNA"/>
</dbReference>
<feature type="transmembrane region" description="Helical" evidence="7">
    <location>
        <begin position="108"/>
        <end position="126"/>
    </location>
</feature>
<dbReference type="Gene3D" id="1.10.3720.10">
    <property type="entry name" value="MetI-like"/>
    <property type="match status" value="1"/>
</dbReference>
<keyword evidence="5 7" id="KW-1133">Transmembrane helix</keyword>
<dbReference type="Proteomes" id="UP001589702">
    <property type="component" value="Unassembled WGS sequence"/>
</dbReference>
<keyword evidence="10" id="KW-1185">Reference proteome</keyword>
<dbReference type="SUPFAM" id="SSF161098">
    <property type="entry name" value="MetI-like"/>
    <property type="match status" value="1"/>
</dbReference>
<evidence type="ECO:0000256" key="3">
    <source>
        <dbReference type="ARBA" id="ARBA00022475"/>
    </source>
</evidence>
<feature type="transmembrane region" description="Helical" evidence="7">
    <location>
        <begin position="12"/>
        <end position="30"/>
    </location>
</feature>
<comment type="subcellular location">
    <subcellularLocation>
        <location evidence="1 7">Cell membrane</location>
        <topology evidence="1 7">Multi-pass membrane protein</topology>
    </subcellularLocation>
</comment>
<protein>
    <submittedName>
        <fullName evidence="9">ABC transporter permease</fullName>
    </submittedName>
</protein>
<keyword evidence="2 7" id="KW-0813">Transport</keyword>
<feature type="domain" description="ABC transmembrane type-1" evidence="8">
    <location>
        <begin position="60"/>
        <end position="248"/>
    </location>
</feature>
<keyword evidence="6 7" id="KW-0472">Membrane</keyword>
<gene>
    <name evidence="9" type="ORF">ACFFP1_03110</name>
</gene>
<evidence type="ECO:0000256" key="1">
    <source>
        <dbReference type="ARBA" id="ARBA00004651"/>
    </source>
</evidence>
<comment type="caution">
    <text evidence="9">The sequence shown here is derived from an EMBL/GenBank/DDBJ whole genome shotgun (WGS) entry which is preliminary data.</text>
</comment>
<dbReference type="PANTHER" id="PTHR30151:SF0">
    <property type="entry name" value="ABC TRANSPORTER PERMEASE PROTEIN MJ0413-RELATED"/>
    <property type="match status" value="1"/>
</dbReference>
<evidence type="ECO:0000256" key="2">
    <source>
        <dbReference type="ARBA" id="ARBA00022448"/>
    </source>
</evidence>
<feature type="transmembrane region" description="Helical" evidence="7">
    <location>
        <begin position="230"/>
        <end position="251"/>
    </location>
</feature>
<evidence type="ECO:0000313" key="9">
    <source>
        <dbReference type="EMBL" id="MFB9818485.1"/>
    </source>
</evidence>
<evidence type="ECO:0000256" key="5">
    <source>
        <dbReference type="ARBA" id="ARBA00022989"/>
    </source>
</evidence>
<accession>A0ABV5XWD7</accession>
<evidence type="ECO:0000256" key="6">
    <source>
        <dbReference type="ARBA" id="ARBA00023136"/>
    </source>
</evidence>
<feature type="transmembrane region" description="Helical" evidence="7">
    <location>
        <begin position="75"/>
        <end position="96"/>
    </location>
</feature>
<name>A0ABV5XWD7_ARTRM</name>
<evidence type="ECO:0000256" key="7">
    <source>
        <dbReference type="RuleBase" id="RU363032"/>
    </source>
</evidence>
<comment type="similarity">
    <text evidence="7">Belongs to the binding-protein-dependent transport system permease family.</text>
</comment>
<sequence>MTGSLLRGLGRGLIGLVVSLGVVLLLWMGLLELFHISPFVGKGPVDVFNFLFTVPASEANRTSIFLNLGQTLIDASMGFASGIVGAVAIAALFVVFRGVEHALMPIAMLLRSVPLVALAPIIILIFGRQEPAVAAIGGIVVLFPALVTVVFGLRSASPAMLEVIEVYGGSRWTSLLKVALPSSLPAFFTALRVSIPGAITGALLAEWLATGKGIGYAIISAVSRAKNNEVWAAVVVITLASLILYSLVSLLEDMVLRRAGHARPS</sequence>
<dbReference type="RefSeq" id="WP_234748815.1">
    <property type="nucleotide sequence ID" value="NZ_BAAAWN010000001.1"/>
</dbReference>
<dbReference type="PROSITE" id="PS50928">
    <property type="entry name" value="ABC_TM1"/>
    <property type="match status" value="1"/>
</dbReference>
<proteinExistence type="inferred from homology"/>